<keyword evidence="3" id="KW-1185">Reference proteome</keyword>
<keyword evidence="1" id="KW-1133">Transmembrane helix</keyword>
<keyword evidence="1" id="KW-0472">Membrane</keyword>
<accession>A0ABR2GAK8</accession>
<keyword evidence="1" id="KW-0812">Transmembrane</keyword>
<dbReference type="Proteomes" id="UP001472677">
    <property type="component" value="Unassembled WGS sequence"/>
</dbReference>
<evidence type="ECO:0000313" key="2">
    <source>
        <dbReference type="EMBL" id="KAK8597329.1"/>
    </source>
</evidence>
<organism evidence="2 3">
    <name type="scientific">Hibiscus sabdariffa</name>
    <name type="common">roselle</name>
    <dbReference type="NCBI Taxonomy" id="183260"/>
    <lineage>
        <taxon>Eukaryota</taxon>
        <taxon>Viridiplantae</taxon>
        <taxon>Streptophyta</taxon>
        <taxon>Embryophyta</taxon>
        <taxon>Tracheophyta</taxon>
        <taxon>Spermatophyta</taxon>
        <taxon>Magnoliopsida</taxon>
        <taxon>eudicotyledons</taxon>
        <taxon>Gunneridae</taxon>
        <taxon>Pentapetalae</taxon>
        <taxon>rosids</taxon>
        <taxon>malvids</taxon>
        <taxon>Malvales</taxon>
        <taxon>Malvaceae</taxon>
        <taxon>Malvoideae</taxon>
        <taxon>Hibiscus</taxon>
    </lineage>
</organism>
<reference evidence="2 3" key="1">
    <citation type="journal article" date="2024" name="G3 (Bethesda)">
        <title>Genome assembly of Hibiscus sabdariffa L. provides insights into metabolisms of medicinal natural products.</title>
        <authorList>
            <person name="Kim T."/>
        </authorList>
    </citation>
    <scope>NUCLEOTIDE SEQUENCE [LARGE SCALE GENOMIC DNA]</scope>
    <source>
        <strain evidence="2">TK-2024</strain>
        <tissue evidence="2">Old leaves</tissue>
    </source>
</reference>
<gene>
    <name evidence="2" type="ORF">V6N12_065800</name>
</gene>
<evidence type="ECO:0000313" key="3">
    <source>
        <dbReference type="Proteomes" id="UP001472677"/>
    </source>
</evidence>
<dbReference type="EMBL" id="JBBPBM010000002">
    <property type="protein sequence ID" value="KAK8597329.1"/>
    <property type="molecule type" value="Genomic_DNA"/>
</dbReference>
<feature type="transmembrane region" description="Helical" evidence="1">
    <location>
        <begin position="80"/>
        <end position="102"/>
    </location>
</feature>
<comment type="caution">
    <text evidence="2">The sequence shown here is derived from an EMBL/GenBank/DDBJ whole genome shotgun (WGS) entry which is preliminary data.</text>
</comment>
<sequence length="164" mass="17882">MGLYRGVIPQLELNTLLAYKCLEKYADEIAFHFVFPIPAEAGILAGTHSAVLVDFGSLILELHQYSCYLLQSAVACVFLYLPRICTAIVTAIVIFVITVVAYDDVEASSSGKGTAAHRQRADMMHGKARIPLSFWQSSDSSLAITSPTLNLKPKMMALIDTSLV</sequence>
<name>A0ABR2GAK8_9ROSI</name>
<proteinExistence type="predicted"/>
<evidence type="ECO:0000256" key="1">
    <source>
        <dbReference type="SAM" id="Phobius"/>
    </source>
</evidence>
<protein>
    <submittedName>
        <fullName evidence="2">Uncharacterized protein</fullName>
    </submittedName>
</protein>